<evidence type="ECO:0000259" key="2">
    <source>
        <dbReference type="Pfam" id="PF13731"/>
    </source>
</evidence>
<dbReference type="InterPro" id="IPR027994">
    <property type="entry name" value="WxL_dom"/>
</dbReference>
<dbReference type="Pfam" id="PF13731">
    <property type="entry name" value="WxL"/>
    <property type="match status" value="1"/>
</dbReference>
<keyword evidence="4" id="KW-1185">Reference proteome</keyword>
<feature type="chain" id="PRO_5045967946" evidence="1">
    <location>
        <begin position="28"/>
        <end position="200"/>
    </location>
</feature>
<protein>
    <submittedName>
        <fullName evidence="3">WxL domain-containing protein</fullName>
    </submittedName>
</protein>
<evidence type="ECO:0000313" key="4">
    <source>
        <dbReference type="Proteomes" id="UP001596310"/>
    </source>
</evidence>
<accession>A0ABW1URF8</accession>
<keyword evidence="1" id="KW-0732">Signal</keyword>
<dbReference type="RefSeq" id="WP_125597796.1">
    <property type="nucleotide sequence ID" value="NZ_JBHSSM010000017.1"/>
</dbReference>
<gene>
    <name evidence="3" type="ORF">ACFQHW_07695</name>
</gene>
<feature type="signal peptide" evidence="1">
    <location>
        <begin position="1"/>
        <end position="27"/>
    </location>
</feature>
<evidence type="ECO:0000256" key="1">
    <source>
        <dbReference type="SAM" id="SignalP"/>
    </source>
</evidence>
<proteinExistence type="predicted"/>
<organism evidence="3 4">
    <name type="scientific">Lapidilactobacillus achengensis</name>
    <dbReference type="NCBI Taxonomy" id="2486000"/>
    <lineage>
        <taxon>Bacteria</taxon>
        <taxon>Bacillati</taxon>
        <taxon>Bacillota</taxon>
        <taxon>Bacilli</taxon>
        <taxon>Lactobacillales</taxon>
        <taxon>Lactobacillaceae</taxon>
        <taxon>Lapidilactobacillus</taxon>
    </lineage>
</organism>
<sequence>MKATKTITLLAALTLGIFTTSVTTARAEVEPQKSETTASINLKENAVGLQLTQAPDIFFDETEITGKKQTVNSTKVTPTLQVVNAGVVLPEGWSVSAARSEFKDGEKVLVGAQLGLGTPKLHGESSEDALAANSTVSAPASFELNDSAANIFYATDDKAIGTFNANYAGDGATLELPANATAGAYAAAITWTLAAAPNGK</sequence>
<name>A0ABW1URF8_9LACO</name>
<evidence type="ECO:0000313" key="3">
    <source>
        <dbReference type="EMBL" id="MFC6315442.1"/>
    </source>
</evidence>
<dbReference type="Proteomes" id="UP001596310">
    <property type="component" value="Unassembled WGS sequence"/>
</dbReference>
<feature type="domain" description="WxL" evidence="2">
    <location>
        <begin position="43"/>
        <end position="197"/>
    </location>
</feature>
<reference evidence="4" key="1">
    <citation type="journal article" date="2019" name="Int. J. Syst. Evol. Microbiol.">
        <title>The Global Catalogue of Microorganisms (GCM) 10K type strain sequencing project: providing services to taxonomists for standard genome sequencing and annotation.</title>
        <authorList>
            <consortium name="The Broad Institute Genomics Platform"/>
            <consortium name="The Broad Institute Genome Sequencing Center for Infectious Disease"/>
            <person name="Wu L."/>
            <person name="Ma J."/>
        </authorList>
    </citation>
    <scope>NUCLEOTIDE SEQUENCE [LARGE SCALE GENOMIC DNA]</scope>
    <source>
        <strain evidence="4">CCM 8897</strain>
    </source>
</reference>
<comment type="caution">
    <text evidence="3">The sequence shown here is derived from an EMBL/GenBank/DDBJ whole genome shotgun (WGS) entry which is preliminary data.</text>
</comment>
<dbReference type="EMBL" id="JBHSSM010000017">
    <property type="protein sequence ID" value="MFC6315442.1"/>
    <property type="molecule type" value="Genomic_DNA"/>
</dbReference>